<organism evidence="2 3">
    <name type="scientific">Methanothermobacter tenebrarum</name>
    <dbReference type="NCBI Taxonomy" id="680118"/>
    <lineage>
        <taxon>Archaea</taxon>
        <taxon>Methanobacteriati</taxon>
        <taxon>Methanobacteriota</taxon>
        <taxon>Methanomada group</taxon>
        <taxon>Methanobacteria</taxon>
        <taxon>Methanobacteriales</taxon>
        <taxon>Methanobacteriaceae</taxon>
        <taxon>Methanothermobacter</taxon>
    </lineage>
</organism>
<protein>
    <submittedName>
        <fullName evidence="2">Uncharacterized protein</fullName>
    </submittedName>
</protein>
<dbReference type="EMBL" id="AP025698">
    <property type="protein sequence ID" value="BDH79462.1"/>
    <property type="molecule type" value="Genomic_DNA"/>
</dbReference>
<dbReference type="PROSITE" id="PS51257">
    <property type="entry name" value="PROKAR_LIPOPROTEIN"/>
    <property type="match status" value="1"/>
</dbReference>
<reference evidence="2 3" key="1">
    <citation type="submission" date="2022-04" db="EMBL/GenBank/DDBJ databases">
        <title>Complete genome of Methanothermobacter tenebrarum strain RMAS.</title>
        <authorList>
            <person name="Nakamura K."/>
            <person name="Oshima K."/>
            <person name="Hattori M."/>
            <person name="Kamagata Y."/>
            <person name="Takamizawa K."/>
        </authorList>
    </citation>
    <scope>NUCLEOTIDE SEQUENCE [LARGE SCALE GENOMIC DNA]</scope>
    <source>
        <strain evidence="2 3">RMAS</strain>
    </source>
</reference>
<proteinExistence type="predicted"/>
<sequence length="77" mass="8326">MRPETEAKIMVALLISLIAFGCGSCLGIILAISPENITTETTLNNTSLHVPNPIENTPNQINETVTSNMTNPNEYNP</sequence>
<evidence type="ECO:0000313" key="3">
    <source>
        <dbReference type="Proteomes" id="UP000831817"/>
    </source>
</evidence>
<name>A0ABM7YDB4_9EURY</name>
<feature type="region of interest" description="Disordered" evidence="1">
    <location>
        <begin position="48"/>
        <end position="77"/>
    </location>
</feature>
<feature type="compositionally biased region" description="Polar residues" evidence="1">
    <location>
        <begin position="54"/>
        <end position="77"/>
    </location>
</feature>
<evidence type="ECO:0000313" key="2">
    <source>
        <dbReference type="EMBL" id="BDH79462.1"/>
    </source>
</evidence>
<dbReference type="GeneID" id="71965362"/>
<gene>
    <name evidence="2" type="ORF">MTTB_08410</name>
</gene>
<evidence type="ECO:0000256" key="1">
    <source>
        <dbReference type="SAM" id="MobiDB-lite"/>
    </source>
</evidence>
<accession>A0ABM7YDB4</accession>
<dbReference type="RefSeq" id="WP_248563819.1">
    <property type="nucleotide sequence ID" value="NZ_AP025698.1"/>
</dbReference>
<dbReference type="Proteomes" id="UP000831817">
    <property type="component" value="Chromosome"/>
</dbReference>
<keyword evidence="3" id="KW-1185">Reference proteome</keyword>